<keyword evidence="7" id="KW-1185">Reference proteome</keyword>
<sequence>MTHADARILIVDGQVAVARLVAKIFGVAGLPNTDVAFDTPTARGQMEARTPDIVILDARIAPMPATAFITLARKLTNGRAITLMMTTSRSAAVVDAAHEAGVDGILLKPFTPADLRAQIAEASERKRTPTIPRLTDPRQNAVILD</sequence>
<dbReference type="Proteomes" id="UP001596292">
    <property type="component" value="Unassembled WGS sequence"/>
</dbReference>
<accession>A0ABW2BKR1</accession>
<dbReference type="InterPro" id="IPR050595">
    <property type="entry name" value="Bact_response_regulator"/>
</dbReference>
<protein>
    <submittedName>
        <fullName evidence="6">Response regulator</fullName>
    </submittedName>
</protein>
<evidence type="ECO:0000256" key="4">
    <source>
        <dbReference type="SAM" id="MobiDB-lite"/>
    </source>
</evidence>
<feature type="modified residue" description="4-aspartylphosphate" evidence="3">
    <location>
        <position position="57"/>
    </location>
</feature>
<organism evidence="6 7">
    <name type="scientific">Methylobacterium komagatae</name>
    <dbReference type="NCBI Taxonomy" id="374425"/>
    <lineage>
        <taxon>Bacteria</taxon>
        <taxon>Pseudomonadati</taxon>
        <taxon>Pseudomonadota</taxon>
        <taxon>Alphaproteobacteria</taxon>
        <taxon>Hyphomicrobiales</taxon>
        <taxon>Methylobacteriaceae</taxon>
        <taxon>Methylobacterium</taxon>
    </lineage>
</organism>
<dbReference type="Gene3D" id="3.40.50.2300">
    <property type="match status" value="1"/>
</dbReference>
<name>A0ABW2BKR1_9HYPH</name>
<dbReference type="Pfam" id="PF00072">
    <property type="entry name" value="Response_reg"/>
    <property type="match status" value="1"/>
</dbReference>
<evidence type="ECO:0000256" key="2">
    <source>
        <dbReference type="ARBA" id="ARBA00023012"/>
    </source>
</evidence>
<proteinExistence type="predicted"/>
<evidence type="ECO:0000313" key="7">
    <source>
        <dbReference type="Proteomes" id="UP001596292"/>
    </source>
</evidence>
<evidence type="ECO:0000313" key="6">
    <source>
        <dbReference type="EMBL" id="MFC6790656.1"/>
    </source>
</evidence>
<dbReference type="PANTHER" id="PTHR44591">
    <property type="entry name" value="STRESS RESPONSE REGULATOR PROTEIN 1"/>
    <property type="match status" value="1"/>
</dbReference>
<dbReference type="InterPro" id="IPR001789">
    <property type="entry name" value="Sig_transdc_resp-reg_receiver"/>
</dbReference>
<evidence type="ECO:0000256" key="3">
    <source>
        <dbReference type="PROSITE-ProRule" id="PRU00169"/>
    </source>
</evidence>
<evidence type="ECO:0000256" key="1">
    <source>
        <dbReference type="ARBA" id="ARBA00022553"/>
    </source>
</evidence>
<keyword evidence="2" id="KW-0902">Two-component regulatory system</keyword>
<gene>
    <name evidence="6" type="ORF">ACFQE0_14170</name>
</gene>
<reference evidence="7" key="1">
    <citation type="journal article" date="2019" name="Int. J. Syst. Evol. Microbiol.">
        <title>The Global Catalogue of Microorganisms (GCM) 10K type strain sequencing project: providing services to taxonomists for standard genome sequencing and annotation.</title>
        <authorList>
            <consortium name="The Broad Institute Genomics Platform"/>
            <consortium name="The Broad Institute Genome Sequencing Center for Infectious Disease"/>
            <person name="Wu L."/>
            <person name="Ma J."/>
        </authorList>
    </citation>
    <scope>NUCLEOTIDE SEQUENCE [LARGE SCALE GENOMIC DNA]</scope>
    <source>
        <strain evidence="7">CCUG 48316</strain>
    </source>
</reference>
<dbReference type="EMBL" id="JBHSWN010000001">
    <property type="protein sequence ID" value="MFC6790656.1"/>
    <property type="molecule type" value="Genomic_DNA"/>
</dbReference>
<feature type="region of interest" description="Disordered" evidence="4">
    <location>
        <begin position="123"/>
        <end position="145"/>
    </location>
</feature>
<dbReference type="RefSeq" id="WP_378970693.1">
    <property type="nucleotide sequence ID" value="NZ_JBHSWN010000001.1"/>
</dbReference>
<dbReference type="PROSITE" id="PS50110">
    <property type="entry name" value="RESPONSE_REGULATORY"/>
    <property type="match status" value="1"/>
</dbReference>
<evidence type="ECO:0000259" key="5">
    <source>
        <dbReference type="PROSITE" id="PS50110"/>
    </source>
</evidence>
<dbReference type="SUPFAM" id="SSF52172">
    <property type="entry name" value="CheY-like"/>
    <property type="match status" value="1"/>
</dbReference>
<keyword evidence="1 3" id="KW-0597">Phosphoprotein</keyword>
<feature type="domain" description="Response regulatory" evidence="5">
    <location>
        <begin position="7"/>
        <end position="123"/>
    </location>
</feature>
<dbReference type="InterPro" id="IPR011006">
    <property type="entry name" value="CheY-like_superfamily"/>
</dbReference>
<dbReference type="PANTHER" id="PTHR44591:SF14">
    <property type="entry name" value="PROTEIN PILG"/>
    <property type="match status" value="1"/>
</dbReference>
<dbReference type="SMART" id="SM00448">
    <property type="entry name" value="REC"/>
    <property type="match status" value="1"/>
</dbReference>
<comment type="caution">
    <text evidence="6">The sequence shown here is derived from an EMBL/GenBank/DDBJ whole genome shotgun (WGS) entry which is preliminary data.</text>
</comment>